<sequence>MQNAAEVPISLTVGIATSFTSFCVPVTTRSKHFHDRNCGHLVEFNKNINSTMSQSVKGWSYLQEKQGFSWDKYLKENAAKAAPASCFKQAATPPINEFNKGMKVEASDPRNHTSSCIATVIDMQGPRLRLRLDGSDDKNDFWRLVDSGDLHPVGFCEKNKGMLQPPLGFRMNSSSWPGFLQRTLNGATCAPDQCFKKEPSTPTRNMFQVGQKLEAVDRKNPALICPATIGAVNEDQIHVTFDGWRGAFDYWCRYDSRDIFPVGWCESSGHPLQSPGVKASSYKSLKVSRESNELSVNVSSGHSVSPSQASPLTPSSGEISQPSPHESTVTSSEPDTTGSDSDKICVYVNHTCYCGSLLSPRSVNEVMPHQFGPGNISKVLIDLVDACIACSLQQRQVFDLLKMAAPGTGKITVTATCNNRTFTKRIVSYDKTSEFIQFLEGFRESLGCCEHFISVNANIRPCLKCVNGRSKTGHKRPASWLPDSEDDSYAPKSDRRRWSTESSESSRGASKISKFTMPKTATAFEADEIYGQASSTTGETNHQSLPLMSAVRTTDPSEWSVEEVMSHIKETDVGLTPYVEHFRRHEIDGKAFLLLKSEMMLKYMGLKLGPVVKLCNIIDKLKARCSK</sequence>
<evidence type="ECO:0000256" key="9">
    <source>
        <dbReference type="SAM" id="MobiDB-lite"/>
    </source>
</evidence>
<dbReference type="InterPro" id="IPR001660">
    <property type="entry name" value="SAM"/>
</dbReference>
<evidence type="ECO:0000256" key="8">
    <source>
        <dbReference type="PROSITE-ProRule" id="PRU00459"/>
    </source>
</evidence>
<dbReference type="KEGG" id="bgt:106067370"/>
<comment type="subcellular location">
    <subcellularLocation>
        <location evidence="1">Nucleus</location>
    </subcellularLocation>
</comment>
<dbReference type="SUPFAM" id="SSF47769">
    <property type="entry name" value="SAM/Pointed domain"/>
    <property type="match status" value="1"/>
</dbReference>
<evidence type="ECO:0000259" key="10">
    <source>
        <dbReference type="PROSITE" id="PS50105"/>
    </source>
</evidence>
<dbReference type="FunFam" id="2.30.30.140:FF:000028">
    <property type="entry name" value="polycomb protein SCMH1 isoform X1"/>
    <property type="match status" value="1"/>
</dbReference>
<feature type="repeat" description="MBT" evidence="8">
    <location>
        <begin position="174"/>
        <end position="275"/>
    </location>
</feature>
<dbReference type="Pfam" id="PF12140">
    <property type="entry name" value="SLED"/>
    <property type="match status" value="1"/>
</dbReference>
<dbReference type="GO" id="GO:0045892">
    <property type="term" value="P:negative regulation of DNA-templated transcription"/>
    <property type="evidence" value="ECO:0007669"/>
    <property type="project" value="TreeGrafter"/>
</dbReference>
<protein>
    <recommendedName>
        <fullName evidence="10">SAM domain-containing protein</fullName>
    </recommendedName>
</protein>
<dbReference type="Proteomes" id="UP000076420">
    <property type="component" value="Unassembled WGS sequence"/>
</dbReference>
<dbReference type="InterPro" id="IPR021987">
    <property type="entry name" value="SLED"/>
</dbReference>
<dbReference type="SUPFAM" id="SSF63748">
    <property type="entry name" value="Tudor/PWWP/MBT"/>
    <property type="match status" value="2"/>
</dbReference>
<evidence type="ECO:0000256" key="6">
    <source>
        <dbReference type="ARBA" id="ARBA00023163"/>
    </source>
</evidence>
<evidence type="ECO:0000256" key="3">
    <source>
        <dbReference type="ARBA" id="ARBA00022491"/>
    </source>
</evidence>
<dbReference type="InterPro" id="IPR050548">
    <property type="entry name" value="PcG_chromatin_remod_factors"/>
</dbReference>
<feature type="compositionally biased region" description="Low complexity" evidence="9">
    <location>
        <begin position="500"/>
        <end position="512"/>
    </location>
</feature>
<evidence type="ECO:0000313" key="11">
    <source>
        <dbReference type="EnsemblMetazoa" id="BGLB007743-PB"/>
    </source>
</evidence>
<evidence type="ECO:0000256" key="2">
    <source>
        <dbReference type="ARBA" id="ARBA00008469"/>
    </source>
</evidence>
<gene>
    <name evidence="11" type="primary">106067370</name>
</gene>
<evidence type="ECO:0000313" key="12">
    <source>
        <dbReference type="Proteomes" id="UP000076420"/>
    </source>
</evidence>
<dbReference type="RefSeq" id="XP_013081997.2">
    <property type="nucleotide sequence ID" value="XM_013226543.2"/>
</dbReference>
<keyword evidence="6" id="KW-0804">Transcription</keyword>
<comment type="similarity">
    <text evidence="2">Belongs to the SCM family.</text>
</comment>
<dbReference type="STRING" id="6526.A0A2C9JTB3"/>
<dbReference type="SMART" id="SM00561">
    <property type="entry name" value="MBT"/>
    <property type="match status" value="2"/>
</dbReference>
<dbReference type="EnsemblMetazoa" id="BGLB007743-RB">
    <property type="protein sequence ID" value="BGLB007743-PB"/>
    <property type="gene ID" value="BGLB007743"/>
</dbReference>
<keyword evidence="7" id="KW-0539">Nucleus</keyword>
<dbReference type="PANTHER" id="PTHR12247:SF132">
    <property type="entry name" value="POLYCOMB PROTEIN SCM"/>
    <property type="match status" value="1"/>
</dbReference>
<dbReference type="CDD" id="cd20092">
    <property type="entry name" value="MBT_dScm-like_rpt2"/>
    <property type="match status" value="1"/>
</dbReference>
<proteinExistence type="inferred from homology"/>
<dbReference type="InterPro" id="IPR013761">
    <property type="entry name" value="SAM/pointed_sf"/>
</dbReference>
<accession>A0A2C9JTB3</accession>
<feature type="domain" description="SAM" evidence="10">
    <location>
        <begin position="559"/>
        <end position="624"/>
    </location>
</feature>
<evidence type="ECO:0000256" key="1">
    <source>
        <dbReference type="ARBA" id="ARBA00004123"/>
    </source>
</evidence>
<dbReference type="InterPro" id="IPR004092">
    <property type="entry name" value="Mbt"/>
</dbReference>
<dbReference type="OrthoDB" id="5912862at2759"/>
<feature type="region of interest" description="Disordered" evidence="9">
    <location>
        <begin position="469"/>
        <end position="512"/>
    </location>
</feature>
<evidence type="ECO:0000256" key="5">
    <source>
        <dbReference type="ARBA" id="ARBA00023015"/>
    </source>
</evidence>
<dbReference type="PROSITE" id="PS51079">
    <property type="entry name" value="MBT"/>
    <property type="match status" value="2"/>
</dbReference>
<evidence type="ECO:0000256" key="7">
    <source>
        <dbReference type="ARBA" id="ARBA00023242"/>
    </source>
</evidence>
<dbReference type="GO" id="GO:0003682">
    <property type="term" value="F:chromatin binding"/>
    <property type="evidence" value="ECO:0007669"/>
    <property type="project" value="TreeGrafter"/>
</dbReference>
<dbReference type="CDD" id="cd09578">
    <property type="entry name" value="SAM_Scm"/>
    <property type="match status" value="1"/>
</dbReference>
<dbReference type="PROSITE" id="PS50105">
    <property type="entry name" value="SAM_DOMAIN"/>
    <property type="match status" value="1"/>
</dbReference>
<evidence type="ECO:0000256" key="4">
    <source>
        <dbReference type="ARBA" id="ARBA00022737"/>
    </source>
</evidence>
<name>A0A2C9JTB3_BIOGL</name>
<dbReference type="GO" id="GO:0005634">
    <property type="term" value="C:nucleus"/>
    <property type="evidence" value="ECO:0007669"/>
    <property type="project" value="UniProtKB-SubCell"/>
</dbReference>
<reference evidence="11" key="1">
    <citation type="submission" date="2020-05" db="UniProtKB">
        <authorList>
            <consortium name="EnsemblMetazoa"/>
        </authorList>
    </citation>
    <scope>IDENTIFICATION</scope>
    <source>
        <strain evidence="11">BB02</strain>
    </source>
</reference>
<dbReference type="Pfam" id="PF00536">
    <property type="entry name" value="SAM_1"/>
    <property type="match status" value="1"/>
</dbReference>
<dbReference type="PANTHER" id="PTHR12247">
    <property type="entry name" value="POLYCOMB GROUP PROTEIN"/>
    <property type="match status" value="1"/>
</dbReference>
<keyword evidence="4" id="KW-0677">Repeat</keyword>
<dbReference type="InterPro" id="IPR038348">
    <property type="entry name" value="SLED_sf"/>
</dbReference>
<dbReference type="VEuPathDB" id="VectorBase:BGLAX_050682"/>
<dbReference type="AlphaFoldDB" id="A0A2C9JTB3"/>
<dbReference type="Gene3D" id="2.30.30.140">
    <property type="match status" value="2"/>
</dbReference>
<dbReference type="Gene3D" id="3.90.1150.190">
    <property type="entry name" value="SLED domain"/>
    <property type="match status" value="1"/>
</dbReference>
<dbReference type="GO" id="GO:0042393">
    <property type="term" value="F:histone binding"/>
    <property type="evidence" value="ECO:0007669"/>
    <property type="project" value="TreeGrafter"/>
</dbReference>
<dbReference type="SMART" id="SM00454">
    <property type="entry name" value="SAM"/>
    <property type="match status" value="1"/>
</dbReference>
<dbReference type="VEuPathDB" id="VectorBase:BGLB007743"/>
<feature type="region of interest" description="Disordered" evidence="9">
    <location>
        <begin position="296"/>
        <end position="339"/>
    </location>
</feature>
<organism evidence="11 12">
    <name type="scientific">Biomphalaria glabrata</name>
    <name type="common">Bloodfluke planorb</name>
    <name type="synonym">Freshwater snail</name>
    <dbReference type="NCBI Taxonomy" id="6526"/>
    <lineage>
        <taxon>Eukaryota</taxon>
        <taxon>Metazoa</taxon>
        <taxon>Spiralia</taxon>
        <taxon>Lophotrochozoa</taxon>
        <taxon>Mollusca</taxon>
        <taxon>Gastropoda</taxon>
        <taxon>Heterobranchia</taxon>
        <taxon>Euthyneura</taxon>
        <taxon>Panpulmonata</taxon>
        <taxon>Hygrophila</taxon>
        <taxon>Lymnaeoidea</taxon>
        <taxon>Planorbidae</taxon>
        <taxon>Biomphalaria</taxon>
    </lineage>
</organism>
<dbReference type="InterPro" id="IPR047531">
    <property type="entry name" value="SAM_Scm-like"/>
</dbReference>
<keyword evidence="3" id="KW-0678">Repressor</keyword>
<feature type="repeat" description="MBT" evidence="8">
    <location>
        <begin position="68"/>
        <end position="166"/>
    </location>
</feature>
<keyword evidence="5" id="KW-0805">Transcription regulation</keyword>
<dbReference type="Pfam" id="PF02820">
    <property type="entry name" value="MBT"/>
    <property type="match status" value="2"/>
</dbReference>
<dbReference type="Gene3D" id="1.10.150.50">
    <property type="entry name" value="Transcription Factor, Ets-1"/>
    <property type="match status" value="1"/>
</dbReference>